<dbReference type="STRING" id="69279.BG36_02420"/>
<name>A0A011VKL0_9HYPH</name>
<dbReference type="AlphaFoldDB" id="A0A011VKL0"/>
<evidence type="ECO:0000313" key="1">
    <source>
        <dbReference type="EMBL" id="EXL08935.1"/>
    </source>
</evidence>
<accession>A0A011VKL0</accession>
<proteinExistence type="predicted"/>
<dbReference type="EMBL" id="JENY01000010">
    <property type="protein sequence ID" value="EXL08935.1"/>
    <property type="molecule type" value="Genomic_DNA"/>
</dbReference>
<dbReference type="PATRIC" id="fig|69279.3.peg.1888"/>
<dbReference type="eggNOG" id="ENOG50320JF">
    <property type="taxonomic scope" value="Bacteria"/>
</dbReference>
<protein>
    <submittedName>
        <fullName evidence="1">Uncharacterized protein</fullName>
    </submittedName>
</protein>
<dbReference type="RefSeq" id="WP_035025829.1">
    <property type="nucleotide sequence ID" value="NZ_KK073884.1"/>
</dbReference>
<sequence>MAQKPKPPAADEKHIRRLLEKYSCPVPYHEVRTRFLGNIATPMPVQPLQIVKDLWGGALPEFESMDAVNELIGALINELWNSLTRHQKRTDPFRLTRTTTGSSRQELGNLALLRRQELDGFVEGLFNGQDRIDLPEKASSALDTLGEIRAMMAGISELAKDDGKSVKAGDLDQTFKHVRELTLIIEKEINVVVLDCTRARRQMMKSVGGFTPPTLH</sequence>
<evidence type="ECO:0000313" key="2">
    <source>
        <dbReference type="Proteomes" id="UP000019849"/>
    </source>
</evidence>
<organism evidence="1 2">
    <name type="scientific">Aquamicrobium defluvii</name>
    <dbReference type="NCBI Taxonomy" id="69279"/>
    <lineage>
        <taxon>Bacteria</taxon>
        <taxon>Pseudomonadati</taxon>
        <taxon>Pseudomonadota</taxon>
        <taxon>Alphaproteobacteria</taxon>
        <taxon>Hyphomicrobiales</taxon>
        <taxon>Phyllobacteriaceae</taxon>
        <taxon>Aquamicrobium</taxon>
    </lineage>
</organism>
<reference evidence="1 2" key="1">
    <citation type="submission" date="2014-02" db="EMBL/GenBank/DDBJ databases">
        <title>Aquamicrobium defluvii Genome sequencing.</title>
        <authorList>
            <person name="Wang X."/>
        </authorList>
    </citation>
    <scope>NUCLEOTIDE SEQUENCE [LARGE SCALE GENOMIC DNA]</scope>
    <source>
        <strain evidence="1 2">W13Z1</strain>
    </source>
</reference>
<dbReference type="Proteomes" id="UP000019849">
    <property type="component" value="Unassembled WGS sequence"/>
</dbReference>
<comment type="caution">
    <text evidence="1">The sequence shown here is derived from an EMBL/GenBank/DDBJ whole genome shotgun (WGS) entry which is preliminary data.</text>
</comment>
<dbReference type="HOGENOM" id="CLU_1275531_0_0_5"/>
<gene>
    <name evidence="1" type="ORF">BG36_02420</name>
</gene>